<organism evidence="2 3">
    <name type="scientific">Oryza meyeriana var. granulata</name>
    <dbReference type="NCBI Taxonomy" id="110450"/>
    <lineage>
        <taxon>Eukaryota</taxon>
        <taxon>Viridiplantae</taxon>
        <taxon>Streptophyta</taxon>
        <taxon>Embryophyta</taxon>
        <taxon>Tracheophyta</taxon>
        <taxon>Spermatophyta</taxon>
        <taxon>Magnoliopsida</taxon>
        <taxon>Liliopsida</taxon>
        <taxon>Poales</taxon>
        <taxon>Poaceae</taxon>
        <taxon>BOP clade</taxon>
        <taxon>Oryzoideae</taxon>
        <taxon>Oryzeae</taxon>
        <taxon>Oryzinae</taxon>
        <taxon>Oryza</taxon>
        <taxon>Oryza meyeriana</taxon>
    </lineage>
</organism>
<evidence type="ECO:0000313" key="2">
    <source>
        <dbReference type="EMBL" id="KAF0929548.1"/>
    </source>
</evidence>
<dbReference type="AlphaFoldDB" id="A0A6G1EXZ1"/>
<gene>
    <name evidence="2" type="ORF">E2562_021774</name>
</gene>
<accession>A0A6G1EXZ1</accession>
<dbReference type="Proteomes" id="UP000479710">
    <property type="component" value="Unassembled WGS sequence"/>
</dbReference>
<evidence type="ECO:0000256" key="1">
    <source>
        <dbReference type="SAM" id="MobiDB-lite"/>
    </source>
</evidence>
<protein>
    <submittedName>
        <fullName evidence="2">Uncharacterized protein</fullName>
    </submittedName>
</protein>
<proteinExistence type="predicted"/>
<name>A0A6G1EXZ1_9ORYZ</name>
<dbReference type="EMBL" id="SPHZ02000002">
    <property type="protein sequence ID" value="KAF0929548.1"/>
    <property type="molecule type" value="Genomic_DNA"/>
</dbReference>
<sequence length="113" mass="12341">MVWRGEKFGGGGSLTRVFGGASKEKEEDFYGAGVEGSRLGFAPGYGFTQQSRHGRGWQRRGFRARGPCGFAQGCEGFVGRAGREVWGEQHDGSLHLGDRARMDGSRRGRAEKE</sequence>
<reference evidence="2 3" key="1">
    <citation type="submission" date="2019-11" db="EMBL/GenBank/DDBJ databases">
        <title>Whole genome sequence of Oryza granulata.</title>
        <authorList>
            <person name="Li W."/>
        </authorList>
    </citation>
    <scope>NUCLEOTIDE SEQUENCE [LARGE SCALE GENOMIC DNA]</scope>
    <source>
        <strain evidence="3">cv. Menghai</strain>
        <tissue evidence="2">Leaf</tissue>
    </source>
</reference>
<evidence type="ECO:0000313" key="3">
    <source>
        <dbReference type="Proteomes" id="UP000479710"/>
    </source>
</evidence>
<comment type="caution">
    <text evidence="2">The sequence shown here is derived from an EMBL/GenBank/DDBJ whole genome shotgun (WGS) entry which is preliminary data.</text>
</comment>
<feature type="region of interest" description="Disordered" evidence="1">
    <location>
        <begin position="88"/>
        <end position="113"/>
    </location>
</feature>
<keyword evidence="3" id="KW-1185">Reference proteome</keyword>